<dbReference type="EC" id="2.3.1.234" evidence="2"/>
<keyword evidence="2" id="KW-0808">Transferase</keyword>
<dbReference type="GO" id="GO:0061711">
    <property type="term" value="F:tRNA N(6)-L-threonylcarbamoyladenine synthase activity"/>
    <property type="evidence" value="ECO:0007669"/>
    <property type="project" value="UniProtKB-EC"/>
</dbReference>
<dbReference type="KEGG" id="cavi:CAV_0133"/>
<dbReference type="Proteomes" id="UP000201169">
    <property type="component" value="Chromosome"/>
</dbReference>
<dbReference type="InterPro" id="IPR043129">
    <property type="entry name" value="ATPase_NBD"/>
</dbReference>
<organism evidence="2 3">
    <name type="scientific">Campylobacter avium LMG 24591</name>
    <dbReference type="NCBI Taxonomy" id="522484"/>
    <lineage>
        <taxon>Bacteria</taxon>
        <taxon>Pseudomonadati</taxon>
        <taxon>Campylobacterota</taxon>
        <taxon>Epsilonproteobacteria</taxon>
        <taxon>Campylobacterales</taxon>
        <taxon>Campylobacteraceae</taxon>
        <taxon>Campylobacter</taxon>
    </lineage>
</organism>
<accession>A0A222MV86</accession>
<sequence>MIGLYDNDVLLKQIKNEDKLSEALPVMLDEILKQYKLSRLVYANGPGSYMGIKISYLSLKTLSIVFDIPLFAISAFELNENAPIKANKDLSFVMENGKISLQKLPCGEFFLPADLKALNLKEDNLPFYFLDAV</sequence>
<dbReference type="Gene3D" id="3.30.420.40">
    <property type="match status" value="1"/>
</dbReference>
<reference evidence="2 3" key="1">
    <citation type="submission" date="2017-07" db="EMBL/GenBank/DDBJ databases">
        <title>Analysis of two Campylobacter avium genomes and identification of a novel hippuricase gene.</title>
        <authorList>
            <person name="Miller W.G."/>
            <person name="Chapman M.H."/>
            <person name="Yee E."/>
            <person name="Revez J."/>
            <person name="Bono J.L."/>
            <person name="Rossi M."/>
        </authorList>
    </citation>
    <scope>NUCLEOTIDE SEQUENCE [LARGE SCALE GENOMIC DNA]</scope>
    <source>
        <strain evidence="2 3">LMG 24591</strain>
    </source>
</reference>
<feature type="domain" description="Gcp-like" evidence="1">
    <location>
        <begin position="19"/>
        <end position="79"/>
    </location>
</feature>
<dbReference type="OrthoDB" id="5339448at2"/>
<proteinExistence type="predicted"/>
<dbReference type="RefSeq" id="WP_094325508.1">
    <property type="nucleotide sequence ID" value="NZ_CP022347.1"/>
</dbReference>
<dbReference type="EMBL" id="CP022347">
    <property type="protein sequence ID" value="ASQ29805.1"/>
    <property type="molecule type" value="Genomic_DNA"/>
</dbReference>
<keyword evidence="3" id="KW-1185">Reference proteome</keyword>
<evidence type="ECO:0000313" key="2">
    <source>
        <dbReference type="EMBL" id="ASQ29805.1"/>
    </source>
</evidence>
<dbReference type="AlphaFoldDB" id="A0A222MV86"/>
<protein>
    <submittedName>
        <fullName evidence="2">N6-L-threonylcarbamoyladenine synthase, TsaB subunit</fullName>
        <ecNumber evidence="2">2.3.1.234</ecNumber>
    </submittedName>
</protein>
<dbReference type="Pfam" id="PF00814">
    <property type="entry name" value="TsaD"/>
    <property type="match status" value="1"/>
</dbReference>
<keyword evidence="2" id="KW-0012">Acyltransferase</keyword>
<gene>
    <name evidence="2" type="primary">tsaB</name>
    <name evidence="2" type="ORF">CAV_0133</name>
</gene>
<name>A0A222MV86_9BACT</name>
<dbReference type="InterPro" id="IPR000905">
    <property type="entry name" value="Gcp-like_dom"/>
</dbReference>
<dbReference type="SUPFAM" id="SSF53067">
    <property type="entry name" value="Actin-like ATPase domain"/>
    <property type="match status" value="1"/>
</dbReference>
<evidence type="ECO:0000313" key="3">
    <source>
        <dbReference type="Proteomes" id="UP000201169"/>
    </source>
</evidence>
<evidence type="ECO:0000259" key="1">
    <source>
        <dbReference type="Pfam" id="PF00814"/>
    </source>
</evidence>